<reference evidence="11" key="1">
    <citation type="journal article" date="2019" name="Int. J. Syst. Evol. Microbiol.">
        <title>The Global Catalogue of Microorganisms (GCM) 10K type strain sequencing project: providing services to taxonomists for standard genome sequencing and annotation.</title>
        <authorList>
            <consortium name="The Broad Institute Genomics Platform"/>
            <consortium name="The Broad Institute Genome Sequencing Center for Infectious Disease"/>
            <person name="Wu L."/>
            <person name="Ma J."/>
        </authorList>
    </citation>
    <scope>NUCLEOTIDE SEQUENCE [LARGE SCALE GENOMIC DNA]</scope>
    <source>
        <strain evidence="11">KCTC 33576</strain>
    </source>
</reference>
<dbReference type="InterPro" id="IPR002549">
    <property type="entry name" value="AI-2E-like"/>
</dbReference>
<comment type="similarity">
    <text evidence="2">Belongs to the autoinducer-2 exporter (AI-2E) (TC 2.A.86) family.</text>
</comment>
<evidence type="ECO:0000256" key="1">
    <source>
        <dbReference type="ARBA" id="ARBA00004651"/>
    </source>
</evidence>
<dbReference type="Pfam" id="PF01594">
    <property type="entry name" value="AI-2E_transport"/>
    <property type="match status" value="1"/>
</dbReference>
<dbReference type="RefSeq" id="WP_377467651.1">
    <property type="nucleotide sequence ID" value="NZ_JBHUOP010000006.1"/>
</dbReference>
<dbReference type="Proteomes" id="UP001597391">
    <property type="component" value="Unassembled WGS sequence"/>
</dbReference>
<protein>
    <submittedName>
        <fullName evidence="10">AI-2E family transporter</fullName>
    </submittedName>
</protein>
<feature type="transmembrane region" description="Helical" evidence="9">
    <location>
        <begin position="351"/>
        <end position="384"/>
    </location>
</feature>
<evidence type="ECO:0000313" key="10">
    <source>
        <dbReference type="EMBL" id="MFD2841548.1"/>
    </source>
</evidence>
<feature type="compositionally biased region" description="Basic and acidic residues" evidence="8">
    <location>
        <begin position="1"/>
        <end position="15"/>
    </location>
</feature>
<keyword evidence="6 9" id="KW-1133">Transmembrane helix</keyword>
<evidence type="ECO:0000256" key="7">
    <source>
        <dbReference type="ARBA" id="ARBA00023136"/>
    </source>
</evidence>
<evidence type="ECO:0000256" key="6">
    <source>
        <dbReference type="ARBA" id="ARBA00022989"/>
    </source>
</evidence>
<dbReference type="PANTHER" id="PTHR21716">
    <property type="entry name" value="TRANSMEMBRANE PROTEIN"/>
    <property type="match status" value="1"/>
</dbReference>
<sequence>MGSHTPRQDDSKKETPTVGNMPVGFMFARKGAITVNTATTTADPVDVEPSLWRDGMGRAATRSIQALAVLIFVSVVVFGMSYLSTLIIPILLALIFASALRPLLDKLEGFGMKPIWATILTLLGAVVVLGGVVTMIVNAVRHQWQDLADSAREGFFELQGLIENLPFEITEEQFNSVQESVRGFLMSSKFGSSAIAGVSATASFVTGFVLLVVVLFFFMKDGPKIWEFVLRPFEGEQYARGRRVGARTVKTLGQYVRGTAMVAAVDAIGIGVGLAIIGVPLALPLAVLVFVLSFIPLVGATVAGILAALVALVANGLWAAVIVVIIVIGVNQLEGNLLQPKIMGTSLSLHPLVILLALTAGTIIGGILGAVLSVPVAAVGWGILQVWEGPNTPAKFVRPKVRERLT</sequence>
<evidence type="ECO:0000256" key="5">
    <source>
        <dbReference type="ARBA" id="ARBA00022692"/>
    </source>
</evidence>
<evidence type="ECO:0000256" key="3">
    <source>
        <dbReference type="ARBA" id="ARBA00022448"/>
    </source>
</evidence>
<comment type="caution">
    <text evidence="10">The sequence shown here is derived from an EMBL/GenBank/DDBJ whole genome shotgun (WGS) entry which is preliminary data.</text>
</comment>
<keyword evidence="4" id="KW-1003">Cell membrane</keyword>
<evidence type="ECO:0000256" key="8">
    <source>
        <dbReference type="SAM" id="MobiDB-lite"/>
    </source>
</evidence>
<feature type="transmembrane region" description="Helical" evidence="9">
    <location>
        <begin position="116"/>
        <end position="137"/>
    </location>
</feature>
<keyword evidence="7 9" id="KW-0472">Membrane</keyword>
<evidence type="ECO:0000313" key="11">
    <source>
        <dbReference type="Proteomes" id="UP001597391"/>
    </source>
</evidence>
<feature type="transmembrane region" description="Helical" evidence="9">
    <location>
        <begin position="194"/>
        <end position="218"/>
    </location>
</feature>
<feature type="transmembrane region" description="Helical" evidence="9">
    <location>
        <begin position="63"/>
        <end position="80"/>
    </location>
</feature>
<evidence type="ECO:0000256" key="4">
    <source>
        <dbReference type="ARBA" id="ARBA00022475"/>
    </source>
</evidence>
<keyword evidence="11" id="KW-1185">Reference proteome</keyword>
<name>A0ABW5XI56_9MICO</name>
<evidence type="ECO:0000256" key="2">
    <source>
        <dbReference type="ARBA" id="ARBA00009773"/>
    </source>
</evidence>
<accession>A0ABW5XI56</accession>
<dbReference type="EMBL" id="JBHUOP010000006">
    <property type="protein sequence ID" value="MFD2841548.1"/>
    <property type="molecule type" value="Genomic_DNA"/>
</dbReference>
<organism evidence="10 11">
    <name type="scientific">Populibacterium corticicola</name>
    <dbReference type="NCBI Taxonomy" id="1812826"/>
    <lineage>
        <taxon>Bacteria</taxon>
        <taxon>Bacillati</taxon>
        <taxon>Actinomycetota</taxon>
        <taxon>Actinomycetes</taxon>
        <taxon>Micrococcales</taxon>
        <taxon>Jonesiaceae</taxon>
        <taxon>Populibacterium</taxon>
    </lineage>
</organism>
<feature type="region of interest" description="Disordered" evidence="8">
    <location>
        <begin position="1"/>
        <end position="21"/>
    </location>
</feature>
<proteinExistence type="inferred from homology"/>
<feature type="transmembrane region" description="Helical" evidence="9">
    <location>
        <begin position="267"/>
        <end position="295"/>
    </location>
</feature>
<keyword evidence="3" id="KW-0813">Transport</keyword>
<comment type="subcellular location">
    <subcellularLocation>
        <location evidence="1">Cell membrane</location>
        <topology evidence="1">Multi-pass membrane protein</topology>
    </subcellularLocation>
</comment>
<gene>
    <name evidence="10" type="ORF">ACFSYH_13360</name>
</gene>
<keyword evidence="5 9" id="KW-0812">Transmembrane</keyword>
<feature type="transmembrane region" description="Helical" evidence="9">
    <location>
        <begin position="301"/>
        <end position="330"/>
    </location>
</feature>
<evidence type="ECO:0000256" key="9">
    <source>
        <dbReference type="SAM" id="Phobius"/>
    </source>
</evidence>
<dbReference type="PANTHER" id="PTHR21716:SF53">
    <property type="entry name" value="PERMEASE PERM-RELATED"/>
    <property type="match status" value="1"/>
</dbReference>